<keyword evidence="2" id="KW-1185">Reference proteome</keyword>
<evidence type="ECO:0000313" key="1">
    <source>
        <dbReference type="EMBL" id="EWT06837.1"/>
    </source>
</evidence>
<comment type="caution">
    <text evidence="1">The sequence shown here is derived from an EMBL/GenBank/DDBJ whole genome shotgun (WGS) entry which is preliminary data.</text>
</comment>
<reference evidence="2" key="1">
    <citation type="submission" date="2013-08" db="EMBL/GenBank/DDBJ databases">
        <title>Intrasporangium oryzae NRRL B-24470.</title>
        <authorList>
            <person name="Liu H."/>
            <person name="Wang G."/>
        </authorList>
    </citation>
    <scope>NUCLEOTIDE SEQUENCE [LARGE SCALE GENOMIC DNA]</scope>
    <source>
        <strain evidence="2">Q5-1</strain>
    </source>
</reference>
<accession>W9GP19</accession>
<dbReference type="RefSeq" id="WP_034714615.1">
    <property type="nucleotide sequence ID" value="NZ_AWQS01000031.1"/>
</dbReference>
<gene>
    <name evidence="1" type="ORF">N864_16450</name>
</gene>
<dbReference type="OrthoDB" id="4868297at2"/>
<name>W9GP19_9MICO</name>
<dbReference type="Proteomes" id="UP000019494">
    <property type="component" value="Unassembled WGS sequence"/>
</dbReference>
<organism evidence="1 2">
    <name type="scientific">Intrasporangium chromatireducens Q5-1</name>
    <dbReference type="NCBI Taxonomy" id="584657"/>
    <lineage>
        <taxon>Bacteria</taxon>
        <taxon>Bacillati</taxon>
        <taxon>Actinomycetota</taxon>
        <taxon>Actinomycetes</taxon>
        <taxon>Micrococcales</taxon>
        <taxon>Intrasporangiaceae</taxon>
        <taxon>Intrasporangium</taxon>
    </lineage>
</organism>
<dbReference type="EMBL" id="AWQS01000031">
    <property type="protein sequence ID" value="EWT06837.1"/>
    <property type="molecule type" value="Genomic_DNA"/>
</dbReference>
<evidence type="ECO:0000313" key="2">
    <source>
        <dbReference type="Proteomes" id="UP000019494"/>
    </source>
</evidence>
<dbReference type="AlphaFoldDB" id="W9GP19"/>
<protein>
    <submittedName>
        <fullName evidence="1">Uncharacterized protein</fullName>
    </submittedName>
</protein>
<proteinExistence type="predicted"/>
<sequence length="219" mass="23230">MPTPPLDAAAHRQLEALRAIPAPSKAARNTSGDSYRGLKIPAEARQQPDLYAAAFATALLTQDYRTPRADLLDAIAAEGTKTAEPLVVGLVPPELRDRLPVFSVTDTTTGNGVAAVPDAAEWSMLAARKAYTSVEDVRVSEPIGWTNAVEAGRITDPGITARDVTATVTLHQTVDGHPLSTITSVAFTANFEGPPTLPTWRFVTLVQYTAIQTGQMGPS</sequence>